<protein>
    <submittedName>
        <fullName evidence="1">Uncharacterized protein</fullName>
    </submittedName>
</protein>
<evidence type="ECO:0000313" key="1">
    <source>
        <dbReference type="EMBL" id="MWV43086.1"/>
    </source>
</evidence>
<proteinExistence type="predicted"/>
<name>A0A7X3LEZ7_9BACL</name>
<gene>
    <name evidence="1" type="ORF">GRF59_05535</name>
</gene>
<keyword evidence="2" id="KW-1185">Reference proteome</keyword>
<sequence length="379" mass="41515">MAGTRGIARFRGEQFNNRIMRNHHFDENNKISETYLDIHYQNHREILEETKIDVFIQVNDKAVAGLSQLEVSSDVGNRPVATGNSVEGVVLSEKIQLRVTGTDRPIGDADADVVYGRLEEQAGKYVLKFYSIEGGSEQPYAFAVDAENIDYRFVVRTNLSVIPVDAIVKGGAGFVEGATDAKAYMNLIQLMKDVYGASGTLDNDGNANLATSIQEQIDKEIQERAASDQGIQDNFAAPSGAGLVGVITDSNYVGLTVQAVLSDLASRIKSANDSSDSRMDMIEQKNTDQDDRLYKLESADEEEVFEAVGGETEYLLTKGLAKDKTVRLAINGQLQTPGINFDYLKNGKGEITGFNFAPETLKVIDGVPDVVFVQYKKVM</sequence>
<dbReference type="Proteomes" id="UP000460318">
    <property type="component" value="Unassembled WGS sequence"/>
</dbReference>
<organism evidence="1 2">
    <name type="scientific">Paenibacillus dendrobii</name>
    <dbReference type="NCBI Taxonomy" id="2691084"/>
    <lineage>
        <taxon>Bacteria</taxon>
        <taxon>Bacillati</taxon>
        <taxon>Bacillota</taxon>
        <taxon>Bacilli</taxon>
        <taxon>Bacillales</taxon>
        <taxon>Paenibacillaceae</taxon>
        <taxon>Paenibacillus</taxon>
    </lineage>
</organism>
<accession>A0A7X3LEZ7</accession>
<reference evidence="1 2" key="1">
    <citation type="submission" date="2019-12" db="EMBL/GenBank/DDBJ databases">
        <title>Paenibacillus sp. nov., an endophytic bacterium isolated from the stem of Dendrobium.</title>
        <authorList>
            <person name="Zhao R."/>
        </authorList>
    </citation>
    <scope>NUCLEOTIDE SEQUENCE [LARGE SCALE GENOMIC DNA]</scope>
    <source>
        <strain evidence="1 2">HJL G12</strain>
    </source>
</reference>
<comment type="caution">
    <text evidence="1">The sequence shown here is derived from an EMBL/GenBank/DDBJ whole genome shotgun (WGS) entry which is preliminary data.</text>
</comment>
<dbReference type="AlphaFoldDB" id="A0A7X3LEZ7"/>
<dbReference type="EMBL" id="WUBI01000001">
    <property type="protein sequence ID" value="MWV43086.1"/>
    <property type="molecule type" value="Genomic_DNA"/>
</dbReference>
<evidence type="ECO:0000313" key="2">
    <source>
        <dbReference type="Proteomes" id="UP000460318"/>
    </source>
</evidence>
<dbReference type="RefSeq" id="WP_160496631.1">
    <property type="nucleotide sequence ID" value="NZ_WUBI01000001.1"/>
</dbReference>